<sequence>MARLEQYCRDHDDCGADRDGDRCWRVRDNDAGPVLFPPLAFHFGGGVHISWMPQQYLHQSGEEARWCRTFMQNSIPQTVLGISVMLHKDFIFDIGNGRLGVADAACPEYYEEPTDGDQ</sequence>
<dbReference type="SUPFAM" id="SSF50630">
    <property type="entry name" value="Acid proteases"/>
    <property type="match status" value="1"/>
</dbReference>
<evidence type="ECO:0000313" key="3">
    <source>
        <dbReference type="Proteomes" id="UP001189429"/>
    </source>
</evidence>
<name>A0ABN9VC06_9DINO</name>
<dbReference type="InterPro" id="IPR032799">
    <property type="entry name" value="TAXi_C"/>
</dbReference>
<dbReference type="InterPro" id="IPR033121">
    <property type="entry name" value="PEPTIDASE_A1"/>
</dbReference>
<dbReference type="Pfam" id="PF14541">
    <property type="entry name" value="TAXi_C"/>
    <property type="match status" value="1"/>
</dbReference>
<feature type="domain" description="Peptidase A1" evidence="1">
    <location>
        <begin position="1"/>
        <end position="102"/>
    </location>
</feature>
<accession>A0ABN9VC06</accession>
<dbReference type="Gene3D" id="2.40.70.10">
    <property type="entry name" value="Acid Proteases"/>
    <property type="match status" value="1"/>
</dbReference>
<reference evidence="2" key="1">
    <citation type="submission" date="2023-10" db="EMBL/GenBank/DDBJ databases">
        <authorList>
            <person name="Chen Y."/>
            <person name="Shah S."/>
            <person name="Dougan E. K."/>
            <person name="Thang M."/>
            <person name="Chan C."/>
        </authorList>
    </citation>
    <scope>NUCLEOTIDE SEQUENCE [LARGE SCALE GENOMIC DNA]</scope>
</reference>
<comment type="caution">
    <text evidence="2">The sequence shown here is derived from an EMBL/GenBank/DDBJ whole genome shotgun (WGS) entry which is preliminary data.</text>
</comment>
<dbReference type="PROSITE" id="PS51767">
    <property type="entry name" value="PEPTIDASE_A1"/>
    <property type="match status" value="1"/>
</dbReference>
<gene>
    <name evidence="2" type="ORF">PCOR1329_LOCUS56659</name>
</gene>
<dbReference type="InterPro" id="IPR021109">
    <property type="entry name" value="Peptidase_aspartic_dom_sf"/>
</dbReference>
<dbReference type="Proteomes" id="UP001189429">
    <property type="component" value="Unassembled WGS sequence"/>
</dbReference>
<evidence type="ECO:0000259" key="1">
    <source>
        <dbReference type="PROSITE" id="PS51767"/>
    </source>
</evidence>
<protein>
    <recommendedName>
        <fullName evidence="1">Peptidase A1 domain-containing protein</fullName>
    </recommendedName>
</protein>
<keyword evidence="3" id="KW-1185">Reference proteome</keyword>
<proteinExistence type="predicted"/>
<organism evidence="2 3">
    <name type="scientific">Prorocentrum cordatum</name>
    <dbReference type="NCBI Taxonomy" id="2364126"/>
    <lineage>
        <taxon>Eukaryota</taxon>
        <taxon>Sar</taxon>
        <taxon>Alveolata</taxon>
        <taxon>Dinophyceae</taxon>
        <taxon>Prorocentrales</taxon>
        <taxon>Prorocentraceae</taxon>
        <taxon>Prorocentrum</taxon>
    </lineage>
</organism>
<evidence type="ECO:0000313" key="2">
    <source>
        <dbReference type="EMBL" id="CAK0870596.1"/>
    </source>
</evidence>
<dbReference type="EMBL" id="CAUYUJ010016978">
    <property type="protein sequence ID" value="CAK0870596.1"/>
    <property type="molecule type" value="Genomic_DNA"/>
</dbReference>
<feature type="non-terminal residue" evidence="2">
    <location>
        <position position="118"/>
    </location>
</feature>